<dbReference type="Proteomes" id="UP001238467">
    <property type="component" value="Unassembled WGS sequence"/>
</dbReference>
<organism evidence="1 2">
    <name type="scientific">Ancylobacter vacuolatus</name>
    <dbReference type="NCBI Taxonomy" id="223389"/>
    <lineage>
        <taxon>Bacteria</taxon>
        <taxon>Pseudomonadati</taxon>
        <taxon>Pseudomonadota</taxon>
        <taxon>Alphaproteobacteria</taxon>
        <taxon>Hyphomicrobiales</taxon>
        <taxon>Xanthobacteraceae</taxon>
        <taxon>Ancylobacter</taxon>
    </lineage>
</organism>
<reference evidence="1 2" key="1">
    <citation type="submission" date="2023-07" db="EMBL/GenBank/DDBJ databases">
        <title>Genomic Encyclopedia of Type Strains, Phase IV (KMG-IV): sequencing the most valuable type-strain genomes for metagenomic binning, comparative biology and taxonomic classification.</title>
        <authorList>
            <person name="Goeker M."/>
        </authorList>
    </citation>
    <scope>NUCLEOTIDE SEQUENCE [LARGE SCALE GENOMIC DNA]</scope>
    <source>
        <strain evidence="1 2">DSM 1277</strain>
    </source>
</reference>
<name>A0ABU0DMU7_9HYPH</name>
<dbReference type="RefSeq" id="WP_307063749.1">
    <property type="nucleotide sequence ID" value="NZ_JAUSUH010000012.1"/>
</dbReference>
<keyword evidence="2" id="KW-1185">Reference proteome</keyword>
<evidence type="ECO:0000313" key="2">
    <source>
        <dbReference type="Proteomes" id="UP001238467"/>
    </source>
</evidence>
<protein>
    <submittedName>
        <fullName evidence="1">Uncharacterized protein</fullName>
    </submittedName>
</protein>
<proteinExistence type="predicted"/>
<gene>
    <name evidence="1" type="ORF">J2S76_004225</name>
</gene>
<evidence type="ECO:0000313" key="1">
    <source>
        <dbReference type="EMBL" id="MDQ0349774.1"/>
    </source>
</evidence>
<sequence length="48" mass="5338">MSGLSFTAIYLVTWAVWSPASFVRHLAEIADAFEAKRAKLRDGRETAP</sequence>
<accession>A0ABU0DMU7</accession>
<comment type="caution">
    <text evidence="1">The sequence shown here is derived from an EMBL/GenBank/DDBJ whole genome shotgun (WGS) entry which is preliminary data.</text>
</comment>
<dbReference type="EMBL" id="JAUSUH010000012">
    <property type="protein sequence ID" value="MDQ0349774.1"/>
    <property type="molecule type" value="Genomic_DNA"/>
</dbReference>